<dbReference type="InterPro" id="IPR013154">
    <property type="entry name" value="ADH-like_N"/>
</dbReference>
<name>A0A5K1JRQ2_9APHY</name>
<dbReference type="GO" id="GO:0016651">
    <property type="term" value="F:oxidoreductase activity, acting on NAD(P)H"/>
    <property type="evidence" value="ECO:0007669"/>
    <property type="project" value="InterPro"/>
</dbReference>
<dbReference type="SUPFAM" id="SSF51735">
    <property type="entry name" value="NAD(P)-binding Rossmann-fold domains"/>
    <property type="match status" value="1"/>
</dbReference>
<dbReference type="EMBL" id="LR723808">
    <property type="protein sequence ID" value="VWO94159.1"/>
    <property type="molecule type" value="Genomic_DNA"/>
</dbReference>
<dbReference type="PANTHER" id="PTHR45348:SF2">
    <property type="entry name" value="ZINC-TYPE ALCOHOL DEHYDROGENASE-LIKE PROTEIN C2E1P3.01"/>
    <property type="match status" value="1"/>
</dbReference>
<dbReference type="Gene3D" id="3.40.50.720">
    <property type="entry name" value="NAD(P)-binding Rossmann-like Domain"/>
    <property type="match status" value="1"/>
</dbReference>
<dbReference type="PANTHER" id="PTHR45348">
    <property type="entry name" value="HYPOTHETICAL OXIDOREDUCTASE (EUROFUNG)"/>
    <property type="match status" value="1"/>
</dbReference>
<dbReference type="Pfam" id="PF08240">
    <property type="entry name" value="ADH_N"/>
    <property type="match status" value="1"/>
</dbReference>
<gene>
    <name evidence="2" type="primary">I1RHS7</name>
</gene>
<dbReference type="InterPro" id="IPR011032">
    <property type="entry name" value="GroES-like_sf"/>
</dbReference>
<dbReference type="InterPro" id="IPR047122">
    <property type="entry name" value="Trans-enoyl_RdTase-like"/>
</dbReference>
<accession>A0A5K1JRQ2</accession>
<dbReference type="CDD" id="cd08249">
    <property type="entry name" value="enoyl_reductase_like"/>
    <property type="match status" value="1"/>
</dbReference>
<dbReference type="Pfam" id="PF00107">
    <property type="entry name" value="ADH_zinc_N"/>
    <property type="match status" value="1"/>
</dbReference>
<evidence type="ECO:0000259" key="1">
    <source>
        <dbReference type="SMART" id="SM00829"/>
    </source>
</evidence>
<organism evidence="2">
    <name type="scientific">Ganoderma boninense</name>
    <dbReference type="NCBI Taxonomy" id="34458"/>
    <lineage>
        <taxon>Eukaryota</taxon>
        <taxon>Fungi</taxon>
        <taxon>Dikarya</taxon>
        <taxon>Basidiomycota</taxon>
        <taxon>Agaricomycotina</taxon>
        <taxon>Agaricomycetes</taxon>
        <taxon>Polyporales</taxon>
        <taxon>Polyporaceae</taxon>
        <taxon>Ganoderma</taxon>
    </lineage>
</organism>
<reference evidence="2" key="1">
    <citation type="submission" date="2019-10" db="EMBL/GenBank/DDBJ databases">
        <authorList>
            <person name="Nor Muhammad N."/>
        </authorList>
    </citation>
    <scope>NUCLEOTIDE SEQUENCE</scope>
</reference>
<proteinExistence type="predicted"/>
<dbReference type="SMART" id="SM00829">
    <property type="entry name" value="PKS_ER"/>
    <property type="match status" value="1"/>
</dbReference>
<evidence type="ECO:0000313" key="2">
    <source>
        <dbReference type="EMBL" id="VWO94159.1"/>
    </source>
</evidence>
<feature type="domain" description="Enoyl reductase (ER)" evidence="1">
    <location>
        <begin position="14"/>
        <end position="348"/>
    </location>
</feature>
<dbReference type="InterPro" id="IPR036291">
    <property type="entry name" value="NAD(P)-bd_dom_sf"/>
</dbReference>
<dbReference type="InterPro" id="IPR020843">
    <property type="entry name" value="ER"/>
</dbReference>
<dbReference type="Gene3D" id="3.90.180.10">
    <property type="entry name" value="Medium-chain alcohol dehydrogenases, catalytic domain"/>
    <property type="match status" value="1"/>
</dbReference>
<dbReference type="AlphaFoldDB" id="A0A5K1JRQ2"/>
<dbReference type="SUPFAM" id="SSF50129">
    <property type="entry name" value="GroES-like"/>
    <property type="match status" value="1"/>
</dbReference>
<dbReference type="InterPro" id="IPR013149">
    <property type="entry name" value="ADH-like_C"/>
</dbReference>
<sequence>MATQKALVLPEKQGEWKIATVAVPKPGPKDLLVKVSAAALNPVDWKIKDFAVFAETYPFISGTDASGIIKEVGSEVTNWTKGDKILFQGYFTNNQATFQQYAIVPAELAAKVPENLTLDQAASVPLGLATAITGLWNHDPRGQSASLTAPWEAGGQTKYAGKAAIVLGGASSVGQYAIQAARLSKYAPIFATASPHNAALLESLGATHVLDRSLPPAALAAEVAKLAGEARAPVELAYDAIGHADTQKLGYKLLAPGGTLVTTLATSIPENVLKQGAEERKKVVNVFGSVHAPENRAFGVELYSRLEELLRSGAIVPNKVEVVPGGLAGIPKGLELLKLNKVSGKKLVVHPQETA</sequence>
<protein>
    <submittedName>
        <fullName evidence="2">Carrier domain-containing protein</fullName>
    </submittedName>
</protein>